<keyword evidence="2" id="KW-1185">Reference proteome</keyword>
<dbReference type="Proteomes" id="UP001445268">
    <property type="component" value="Plasmid unnamed2"/>
</dbReference>
<gene>
    <name evidence="1" type="ORF">AAGT77_20860</name>
</gene>
<proteinExistence type="predicted"/>
<reference evidence="1 2" key="1">
    <citation type="submission" date="2024-04" db="EMBL/GenBank/DDBJ databases">
        <title>Marinobacter sp. SBY-1.</title>
        <authorList>
            <person name="Pan C."/>
        </authorList>
    </citation>
    <scope>NUCLEOTIDE SEQUENCE [LARGE SCALE GENOMIC DNA]</scope>
    <source>
        <strain evidence="1 2">SBY-1</strain>
        <plasmid evidence="1 2">unnamed2</plasmid>
    </source>
</reference>
<sequence length="93" mass="9620">MSVTAQLISEEPKTLHLPYGIALQVGDGYSSISSSLVCQFVGEGRSPSDQEMAYADAIESFLLALASEGVDVQSDAVTSALHGAVSSIASQLD</sequence>
<geneLocation type="plasmid" evidence="1 2">
    <name>unnamed2</name>
</geneLocation>
<accession>A0ABZ3E9B1</accession>
<organism evidence="1 2">
    <name type="scientific">Marinobacter alkaliphilus</name>
    <dbReference type="NCBI Taxonomy" id="254719"/>
    <lineage>
        <taxon>Bacteria</taxon>
        <taxon>Pseudomonadati</taxon>
        <taxon>Pseudomonadota</taxon>
        <taxon>Gammaproteobacteria</taxon>
        <taxon>Pseudomonadales</taxon>
        <taxon>Marinobacteraceae</taxon>
        <taxon>Marinobacter</taxon>
    </lineage>
</organism>
<name>A0ABZ3E9B1_9GAMM</name>
<protein>
    <recommendedName>
        <fullName evidence="3">DUF3077 domain-containing protein</fullName>
    </recommendedName>
</protein>
<dbReference type="EMBL" id="CP152382">
    <property type="protein sequence ID" value="XAF56208.1"/>
    <property type="molecule type" value="Genomic_DNA"/>
</dbReference>
<dbReference type="RefSeq" id="WP_342632756.1">
    <property type="nucleotide sequence ID" value="NZ_CP152382.1"/>
</dbReference>
<keyword evidence="1" id="KW-0614">Plasmid</keyword>
<evidence type="ECO:0008006" key="3">
    <source>
        <dbReference type="Google" id="ProtNLM"/>
    </source>
</evidence>
<evidence type="ECO:0000313" key="2">
    <source>
        <dbReference type="Proteomes" id="UP001445268"/>
    </source>
</evidence>
<evidence type="ECO:0000313" key="1">
    <source>
        <dbReference type="EMBL" id="XAF56208.1"/>
    </source>
</evidence>